<dbReference type="OrthoDB" id="9794935at2"/>
<proteinExistence type="predicted"/>
<dbReference type="AlphaFoldDB" id="A0A1H7FBC8"/>
<dbReference type="Pfam" id="PF12900">
    <property type="entry name" value="Pyridox_ox_2"/>
    <property type="match status" value="1"/>
</dbReference>
<dbReference type="Gene3D" id="2.30.110.10">
    <property type="entry name" value="Electron Transport, Fmn-binding Protein, Chain A"/>
    <property type="match status" value="1"/>
</dbReference>
<dbReference type="RefSeq" id="WP_091618682.1">
    <property type="nucleotide sequence ID" value="NZ_FNZN01000001.1"/>
</dbReference>
<gene>
    <name evidence="1" type="ORF">SAMN04488008_101105</name>
</gene>
<name>A0A1H7FBC8_9FLAO</name>
<dbReference type="EMBL" id="FNZN01000001">
    <property type="protein sequence ID" value="SEK23268.1"/>
    <property type="molecule type" value="Genomic_DNA"/>
</dbReference>
<evidence type="ECO:0000313" key="2">
    <source>
        <dbReference type="Proteomes" id="UP000198990"/>
    </source>
</evidence>
<keyword evidence="2" id="KW-1185">Reference proteome</keyword>
<evidence type="ECO:0008006" key="3">
    <source>
        <dbReference type="Google" id="ProtNLM"/>
    </source>
</evidence>
<reference evidence="2" key="1">
    <citation type="submission" date="2016-10" db="EMBL/GenBank/DDBJ databases">
        <authorList>
            <person name="Varghese N."/>
            <person name="Submissions S."/>
        </authorList>
    </citation>
    <scope>NUCLEOTIDE SEQUENCE [LARGE SCALE GENOMIC DNA]</scope>
    <source>
        <strain evidence="2">DSM 16471</strain>
    </source>
</reference>
<dbReference type="STRING" id="228957.SAMN04488008_101105"/>
<accession>A0A1H7FBC8</accession>
<organism evidence="1 2">
    <name type="scientific">Maribacter orientalis</name>
    <dbReference type="NCBI Taxonomy" id="228957"/>
    <lineage>
        <taxon>Bacteria</taxon>
        <taxon>Pseudomonadati</taxon>
        <taxon>Bacteroidota</taxon>
        <taxon>Flavobacteriia</taxon>
        <taxon>Flavobacteriales</taxon>
        <taxon>Flavobacteriaceae</taxon>
        <taxon>Maribacter</taxon>
    </lineage>
</organism>
<dbReference type="SUPFAM" id="SSF50475">
    <property type="entry name" value="FMN-binding split barrel"/>
    <property type="match status" value="1"/>
</dbReference>
<dbReference type="InterPro" id="IPR012349">
    <property type="entry name" value="Split_barrel_FMN-bd"/>
</dbReference>
<sequence>MIKELNTKDCLNILKNNYLGHLGYICNGIPYVVPITYYYDQENNCLVSYSSEGYKIKAMRKRRTVSLQVEEIDSIHEWKSVLVHASFEELFQIDAKYELHEFAKGIKSIIEKKENYKPSSIGEFSTKLHGGGVPVVYRLKIGEVTGRKREE</sequence>
<evidence type="ECO:0000313" key="1">
    <source>
        <dbReference type="EMBL" id="SEK23268.1"/>
    </source>
</evidence>
<dbReference type="Proteomes" id="UP000198990">
    <property type="component" value="Unassembled WGS sequence"/>
</dbReference>
<protein>
    <recommendedName>
        <fullName evidence="3">Flavin mononucleotide-binding protein</fullName>
    </recommendedName>
</protein>
<dbReference type="InterPro" id="IPR024747">
    <property type="entry name" value="Pyridox_Oxase-rel"/>
</dbReference>